<evidence type="ECO:0000313" key="3">
    <source>
        <dbReference type="Proteomes" id="UP001362999"/>
    </source>
</evidence>
<protein>
    <submittedName>
        <fullName evidence="2">Uncharacterized protein</fullName>
    </submittedName>
</protein>
<dbReference type="Proteomes" id="UP001362999">
    <property type="component" value="Unassembled WGS sequence"/>
</dbReference>
<evidence type="ECO:0000313" key="2">
    <source>
        <dbReference type="EMBL" id="KAK7057332.1"/>
    </source>
</evidence>
<evidence type="ECO:0000256" key="1">
    <source>
        <dbReference type="SAM" id="MobiDB-lite"/>
    </source>
</evidence>
<proteinExistence type="predicted"/>
<comment type="caution">
    <text evidence="2">The sequence shown here is derived from an EMBL/GenBank/DDBJ whole genome shotgun (WGS) entry which is preliminary data.</text>
</comment>
<keyword evidence="3" id="KW-1185">Reference proteome</keyword>
<organism evidence="2 3">
    <name type="scientific">Favolaschia claudopus</name>
    <dbReference type="NCBI Taxonomy" id="2862362"/>
    <lineage>
        <taxon>Eukaryota</taxon>
        <taxon>Fungi</taxon>
        <taxon>Dikarya</taxon>
        <taxon>Basidiomycota</taxon>
        <taxon>Agaricomycotina</taxon>
        <taxon>Agaricomycetes</taxon>
        <taxon>Agaricomycetidae</taxon>
        <taxon>Agaricales</taxon>
        <taxon>Marasmiineae</taxon>
        <taxon>Mycenaceae</taxon>
        <taxon>Favolaschia</taxon>
    </lineage>
</organism>
<gene>
    <name evidence="2" type="ORF">R3P38DRAFT_3545167</name>
</gene>
<name>A0AAW0E0E9_9AGAR</name>
<reference evidence="2 3" key="1">
    <citation type="journal article" date="2024" name="J Genomics">
        <title>Draft genome sequencing and assembly of Favolaschia claudopus CIRM-BRFM 2984 isolated from oak limbs.</title>
        <authorList>
            <person name="Navarro D."/>
            <person name="Drula E."/>
            <person name="Chaduli D."/>
            <person name="Cazenave R."/>
            <person name="Ahrendt S."/>
            <person name="Wang J."/>
            <person name="Lipzen A."/>
            <person name="Daum C."/>
            <person name="Barry K."/>
            <person name="Grigoriev I.V."/>
            <person name="Favel A."/>
            <person name="Rosso M.N."/>
            <person name="Martin F."/>
        </authorList>
    </citation>
    <scope>NUCLEOTIDE SEQUENCE [LARGE SCALE GENOMIC DNA]</scope>
    <source>
        <strain evidence="2 3">CIRM-BRFM 2984</strain>
    </source>
</reference>
<dbReference type="AlphaFoldDB" id="A0AAW0E0E9"/>
<feature type="region of interest" description="Disordered" evidence="1">
    <location>
        <begin position="108"/>
        <end position="146"/>
    </location>
</feature>
<accession>A0AAW0E0E9</accession>
<sequence length="445" mass="49201">MSQAEQRKDLLDRLAAIQADLPTLLGDVDSPASAAFARQATQAAQSLDEVLQNGTSDVEKRDGWLHRMSAMERQMPVLLGSEDSPGGMSFATKAASLSDVLDKSLRARVPRQPPPSKGPAPHDAQPPQKKTKKTSESEPHSKAVRRQKAINNRVGAAMAAANKAGISVESFLDRLSNGISDVRALEREDLALAEAVRGYEPLSKNKWARAVRRVVAHTQSGETAEWLTRWEHNTLGGDIHGWLAKTNSLLESHSVSNRALQLTTHIMEAMGAVQFAQVWADETKASKTKALRRMFIELEGERDKFDGLDAAAVDALLKGNRKAAFETWKGKIGFVTAARNKLAQAYKEFGPQVLINPFWSTTQLHAHKRTDDWPAVFSDLIKNSPHDADSPETPVYDHRYAQNYQAVVGIVHGLDEDLCDYVREFMRKFPSNPRTRATARQSGQQ</sequence>
<dbReference type="EMBL" id="JAWWNJ010000004">
    <property type="protein sequence ID" value="KAK7057332.1"/>
    <property type="molecule type" value="Genomic_DNA"/>
</dbReference>